<evidence type="ECO:0000259" key="2">
    <source>
        <dbReference type="Pfam" id="PF20429"/>
    </source>
</evidence>
<dbReference type="Pfam" id="PF06485">
    <property type="entry name" value="Tab2-like_N"/>
    <property type="match status" value="1"/>
</dbReference>
<dbReference type="InterPro" id="IPR009472">
    <property type="entry name" value="Tab2-like"/>
</dbReference>
<dbReference type="Pfam" id="PF20429">
    <property type="entry name" value="Tab2-like_C"/>
    <property type="match status" value="1"/>
</dbReference>
<comment type="caution">
    <text evidence="3">The sequence shown here is derived from an EMBL/GenBank/DDBJ whole genome shotgun (WGS) entry which is preliminary data.</text>
</comment>
<evidence type="ECO:0000313" key="3">
    <source>
        <dbReference type="EMBL" id="MCJ2541783.1"/>
    </source>
</evidence>
<evidence type="ECO:0000313" key="4">
    <source>
        <dbReference type="Proteomes" id="UP000830835"/>
    </source>
</evidence>
<name>A0ABT0C7L6_THEVL</name>
<dbReference type="PANTHER" id="PTHR34556:SF2">
    <property type="entry name" value="PROTEIN TAB2 HOMOLOG, CHLOROPLASTIC"/>
    <property type="match status" value="1"/>
</dbReference>
<sequence length="267" mass="30542">MDFTAVPLRDEQDRRVWELLVCDPSGQFRQAQYCSNQEVNSTWVAQQLRHYLEIAPQPPSAIRVFRARMSSILQRACDAVGIPMLPSRRVYTLNAWMRERAEQVYPNETQFRYCPEPLVEPEPPDPARLPDKLQGERWALVTLRAADLQEAESWPTEFGELFPVAWDTLAPDTIIPGLVITSRRALPMAAWMTGLEPAYLSVVQEQLILEAGLNDRYLFAPLKAEKLRAEAEGFAKRQHLAQGIHFLAIQTDLKAQSFAGFWLMQHP</sequence>
<proteinExistence type="predicted"/>
<reference evidence="3" key="1">
    <citation type="submission" date="2021-02" db="EMBL/GenBank/DDBJ databases">
        <title>The CRISPR/cas machinery reduction and long-range gene transfer in the hot spring cyanobacterium Synechococcus.</title>
        <authorList>
            <person name="Dvorak P."/>
            <person name="Jahodarova E."/>
            <person name="Hasler P."/>
            <person name="Poulickova A."/>
        </authorList>
    </citation>
    <scope>NUCLEOTIDE SEQUENCE</scope>
    <source>
        <strain evidence="3">Rupite</strain>
    </source>
</reference>
<keyword evidence="4" id="KW-1185">Reference proteome</keyword>
<gene>
    <name evidence="3" type="ORF">JX360_02495</name>
</gene>
<feature type="domain" description="RNA-binding protein Tab2-like N-terminal" evidence="1">
    <location>
        <begin position="1"/>
        <end position="100"/>
    </location>
</feature>
<dbReference type="InterPro" id="IPR046760">
    <property type="entry name" value="Tab2-like_N"/>
</dbReference>
<dbReference type="InterPro" id="IPR046761">
    <property type="entry name" value="Tab2-like_C"/>
</dbReference>
<organism evidence="3 4">
    <name type="scientific">Thermostichus vulcanus str. 'Rupite'</name>
    <dbReference type="NCBI Taxonomy" id="2813851"/>
    <lineage>
        <taxon>Bacteria</taxon>
        <taxon>Bacillati</taxon>
        <taxon>Cyanobacteriota</taxon>
        <taxon>Cyanophyceae</taxon>
        <taxon>Thermostichales</taxon>
        <taxon>Thermostichaceae</taxon>
        <taxon>Thermostichus</taxon>
    </lineage>
</organism>
<accession>A0ABT0C7L6</accession>
<dbReference type="Proteomes" id="UP000830835">
    <property type="component" value="Unassembled WGS sequence"/>
</dbReference>
<protein>
    <submittedName>
        <fullName evidence="3">Tab2/Atab2 family RNA-binding protein</fullName>
    </submittedName>
</protein>
<dbReference type="PANTHER" id="PTHR34556">
    <property type="match status" value="1"/>
</dbReference>
<dbReference type="EMBL" id="JAFIRA010000003">
    <property type="protein sequence ID" value="MCJ2541783.1"/>
    <property type="molecule type" value="Genomic_DNA"/>
</dbReference>
<feature type="domain" description="RNA-binding protein Tab2/Atab2 C-terminal" evidence="2">
    <location>
        <begin position="119"/>
        <end position="265"/>
    </location>
</feature>
<evidence type="ECO:0000259" key="1">
    <source>
        <dbReference type="Pfam" id="PF06485"/>
    </source>
</evidence>